<accession>A0A453RUN2</accession>
<dbReference type="AlphaFoldDB" id="A0A453RUN2"/>
<evidence type="ECO:0000313" key="2">
    <source>
        <dbReference type="Proteomes" id="UP000015105"/>
    </source>
</evidence>
<reference evidence="1" key="5">
    <citation type="journal article" date="2021" name="G3 (Bethesda)">
        <title>Aegilops tauschii genome assembly Aet v5.0 features greater sequence contiguity and improved annotation.</title>
        <authorList>
            <person name="Wang L."/>
            <person name="Zhu T."/>
            <person name="Rodriguez J.C."/>
            <person name="Deal K.R."/>
            <person name="Dubcovsky J."/>
            <person name="McGuire P.E."/>
            <person name="Lux T."/>
            <person name="Spannagl M."/>
            <person name="Mayer K.F.X."/>
            <person name="Baldrich P."/>
            <person name="Meyers B.C."/>
            <person name="Huo N."/>
            <person name="Gu Y.Q."/>
            <person name="Zhou H."/>
            <person name="Devos K.M."/>
            <person name="Bennetzen J.L."/>
            <person name="Unver T."/>
            <person name="Budak H."/>
            <person name="Gulick P.J."/>
            <person name="Galiba G."/>
            <person name="Kalapos B."/>
            <person name="Nelson D.R."/>
            <person name="Li P."/>
            <person name="You F.M."/>
            <person name="Luo M.C."/>
            <person name="Dvorak J."/>
        </authorList>
    </citation>
    <scope>NUCLEOTIDE SEQUENCE [LARGE SCALE GENOMIC DNA]</scope>
    <source>
        <strain evidence="1">cv. AL8/78</strain>
    </source>
</reference>
<reference evidence="1" key="3">
    <citation type="journal article" date="2017" name="Nature">
        <title>Genome sequence of the progenitor of the wheat D genome Aegilops tauschii.</title>
        <authorList>
            <person name="Luo M.C."/>
            <person name="Gu Y.Q."/>
            <person name="Puiu D."/>
            <person name="Wang H."/>
            <person name="Twardziok S.O."/>
            <person name="Deal K.R."/>
            <person name="Huo N."/>
            <person name="Zhu T."/>
            <person name="Wang L."/>
            <person name="Wang Y."/>
            <person name="McGuire P.E."/>
            <person name="Liu S."/>
            <person name="Long H."/>
            <person name="Ramasamy R.K."/>
            <person name="Rodriguez J.C."/>
            <person name="Van S.L."/>
            <person name="Yuan L."/>
            <person name="Wang Z."/>
            <person name="Xia Z."/>
            <person name="Xiao L."/>
            <person name="Anderson O.D."/>
            <person name="Ouyang S."/>
            <person name="Liang Y."/>
            <person name="Zimin A.V."/>
            <person name="Pertea G."/>
            <person name="Qi P."/>
            <person name="Bennetzen J.L."/>
            <person name="Dai X."/>
            <person name="Dawson M.W."/>
            <person name="Muller H.G."/>
            <person name="Kugler K."/>
            <person name="Rivarola-Duarte L."/>
            <person name="Spannagl M."/>
            <person name="Mayer K.F.X."/>
            <person name="Lu F.H."/>
            <person name="Bevan M.W."/>
            <person name="Leroy P."/>
            <person name="Li P."/>
            <person name="You F.M."/>
            <person name="Sun Q."/>
            <person name="Liu Z."/>
            <person name="Lyons E."/>
            <person name="Wicker T."/>
            <person name="Salzberg S.L."/>
            <person name="Devos K.M."/>
            <person name="Dvorak J."/>
        </authorList>
    </citation>
    <scope>NUCLEOTIDE SEQUENCE [LARGE SCALE GENOMIC DNA]</scope>
    <source>
        <strain evidence="1">cv. AL8/78</strain>
    </source>
</reference>
<reference evidence="2" key="1">
    <citation type="journal article" date="2014" name="Science">
        <title>Ancient hybridizations among the ancestral genomes of bread wheat.</title>
        <authorList>
            <consortium name="International Wheat Genome Sequencing Consortium,"/>
            <person name="Marcussen T."/>
            <person name="Sandve S.R."/>
            <person name="Heier L."/>
            <person name="Spannagl M."/>
            <person name="Pfeifer M."/>
            <person name="Jakobsen K.S."/>
            <person name="Wulff B.B."/>
            <person name="Steuernagel B."/>
            <person name="Mayer K.F."/>
            <person name="Olsen O.A."/>
        </authorList>
    </citation>
    <scope>NUCLEOTIDE SEQUENCE [LARGE SCALE GENOMIC DNA]</scope>
    <source>
        <strain evidence="2">cv. AL8/78</strain>
    </source>
</reference>
<evidence type="ECO:0000313" key="1">
    <source>
        <dbReference type="EnsemblPlants" id="AET7Gv20709700.2"/>
    </source>
</evidence>
<name>A0A453RUN2_AEGTS</name>
<organism evidence="1 2">
    <name type="scientific">Aegilops tauschii subsp. strangulata</name>
    <name type="common">Goatgrass</name>
    <dbReference type="NCBI Taxonomy" id="200361"/>
    <lineage>
        <taxon>Eukaryota</taxon>
        <taxon>Viridiplantae</taxon>
        <taxon>Streptophyta</taxon>
        <taxon>Embryophyta</taxon>
        <taxon>Tracheophyta</taxon>
        <taxon>Spermatophyta</taxon>
        <taxon>Magnoliopsida</taxon>
        <taxon>Liliopsida</taxon>
        <taxon>Poales</taxon>
        <taxon>Poaceae</taxon>
        <taxon>BOP clade</taxon>
        <taxon>Pooideae</taxon>
        <taxon>Triticodae</taxon>
        <taxon>Triticeae</taxon>
        <taxon>Triticinae</taxon>
        <taxon>Aegilops</taxon>
    </lineage>
</organism>
<dbReference type="EnsemblPlants" id="AET7Gv20709700.2">
    <property type="protein sequence ID" value="AET7Gv20709700.2"/>
    <property type="gene ID" value="AET7Gv20709700"/>
</dbReference>
<dbReference type="Proteomes" id="UP000015105">
    <property type="component" value="Chromosome 7D"/>
</dbReference>
<proteinExistence type="predicted"/>
<protein>
    <submittedName>
        <fullName evidence="1">Uncharacterized protein</fullName>
    </submittedName>
</protein>
<keyword evidence="2" id="KW-1185">Reference proteome</keyword>
<reference evidence="2" key="2">
    <citation type="journal article" date="2017" name="Nat. Plants">
        <title>The Aegilops tauschii genome reveals multiple impacts of transposons.</title>
        <authorList>
            <person name="Zhao G."/>
            <person name="Zou C."/>
            <person name="Li K."/>
            <person name="Wang K."/>
            <person name="Li T."/>
            <person name="Gao L."/>
            <person name="Zhang X."/>
            <person name="Wang H."/>
            <person name="Yang Z."/>
            <person name="Liu X."/>
            <person name="Jiang W."/>
            <person name="Mao L."/>
            <person name="Kong X."/>
            <person name="Jiao Y."/>
            <person name="Jia J."/>
        </authorList>
    </citation>
    <scope>NUCLEOTIDE SEQUENCE [LARGE SCALE GENOMIC DNA]</scope>
    <source>
        <strain evidence="2">cv. AL8/78</strain>
    </source>
</reference>
<dbReference type="Gramene" id="AET7Gv20709700.2">
    <property type="protein sequence ID" value="AET7Gv20709700.2"/>
    <property type="gene ID" value="AET7Gv20709700"/>
</dbReference>
<reference evidence="1" key="4">
    <citation type="submission" date="2019-03" db="UniProtKB">
        <authorList>
            <consortium name="EnsemblPlants"/>
        </authorList>
    </citation>
    <scope>IDENTIFICATION</scope>
</reference>
<sequence length="42" mass="4905">MEKLLFVVRSLKERLVINLESLLLHGDEDPIEQIEERGKSKV</sequence>